<feature type="chain" id="PRO_5038883775" description="PE-PGRS family protein" evidence="2">
    <location>
        <begin position="23"/>
        <end position="455"/>
    </location>
</feature>
<proteinExistence type="predicted"/>
<feature type="compositionally biased region" description="Basic and acidic residues" evidence="1">
    <location>
        <begin position="428"/>
        <end position="443"/>
    </location>
</feature>
<evidence type="ECO:0000256" key="2">
    <source>
        <dbReference type="SAM" id="SignalP"/>
    </source>
</evidence>
<keyword evidence="4" id="KW-1185">Reference proteome</keyword>
<reference evidence="3 4" key="1">
    <citation type="journal article" date="2019" name="Emerg. Microbes Infect.">
        <title>Comprehensive subspecies identification of 175 nontuberculous mycobacteria species based on 7547 genomic profiles.</title>
        <authorList>
            <person name="Matsumoto Y."/>
            <person name="Kinjo T."/>
            <person name="Motooka D."/>
            <person name="Nabeya D."/>
            <person name="Jung N."/>
            <person name="Uechi K."/>
            <person name="Horii T."/>
            <person name="Iida T."/>
            <person name="Fujita J."/>
            <person name="Nakamura S."/>
        </authorList>
    </citation>
    <scope>NUCLEOTIDE SEQUENCE [LARGE SCALE GENOMIC DNA]</scope>
    <source>
        <strain evidence="3 4">JCM 12272</strain>
    </source>
</reference>
<evidence type="ECO:0000256" key="1">
    <source>
        <dbReference type="SAM" id="MobiDB-lite"/>
    </source>
</evidence>
<dbReference type="KEGG" id="malv:MALV_49350"/>
<dbReference type="RefSeq" id="WP_163668518.1">
    <property type="nucleotide sequence ID" value="NZ_AP022565.1"/>
</dbReference>
<evidence type="ECO:0000313" key="3">
    <source>
        <dbReference type="EMBL" id="BBX29810.1"/>
    </source>
</evidence>
<gene>
    <name evidence="3" type="ORF">MALV_49350</name>
</gene>
<dbReference type="Proteomes" id="UP000466906">
    <property type="component" value="Chromosome"/>
</dbReference>
<feature type="compositionally biased region" description="Low complexity" evidence="1">
    <location>
        <begin position="348"/>
        <end position="379"/>
    </location>
</feature>
<feature type="compositionally biased region" description="Low complexity" evidence="1">
    <location>
        <begin position="444"/>
        <end position="455"/>
    </location>
</feature>
<feature type="compositionally biased region" description="Low complexity" evidence="1">
    <location>
        <begin position="386"/>
        <end position="401"/>
    </location>
</feature>
<feature type="signal peptide" evidence="2">
    <location>
        <begin position="1"/>
        <end position="22"/>
    </location>
</feature>
<protein>
    <recommendedName>
        <fullName evidence="5">PE-PGRS family protein</fullName>
    </recommendedName>
</protein>
<dbReference type="EMBL" id="AP022565">
    <property type="protein sequence ID" value="BBX29810.1"/>
    <property type="molecule type" value="Genomic_DNA"/>
</dbReference>
<feature type="region of interest" description="Disordered" evidence="1">
    <location>
        <begin position="333"/>
        <end position="455"/>
    </location>
</feature>
<evidence type="ECO:0000313" key="4">
    <source>
        <dbReference type="Proteomes" id="UP000466906"/>
    </source>
</evidence>
<organism evidence="3 4">
    <name type="scientific">Mycolicibacterium alvei</name>
    <dbReference type="NCBI Taxonomy" id="67081"/>
    <lineage>
        <taxon>Bacteria</taxon>
        <taxon>Bacillati</taxon>
        <taxon>Actinomycetota</taxon>
        <taxon>Actinomycetes</taxon>
        <taxon>Mycobacteriales</taxon>
        <taxon>Mycobacteriaceae</taxon>
        <taxon>Mycolicibacterium</taxon>
    </lineage>
</organism>
<dbReference type="AlphaFoldDB" id="A0A6N4UY15"/>
<evidence type="ECO:0008006" key="5">
    <source>
        <dbReference type="Google" id="ProtNLM"/>
    </source>
</evidence>
<name>A0A6N4UY15_9MYCO</name>
<accession>A0A6N4UY15</accession>
<keyword evidence="2" id="KW-0732">Signal</keyword>
<sequence>MQLVSRSYLAAGVALVGASAIAISPLAPPAPDAHFPAIDSSSAAVNLTAAANPLELWAEVIGAAVGNIGGLGEQWMADPAPILTQIIANQLHTANVLGAAAQTTADGLKAALSPDGWSSFPASMQGALDLIAAGDLENGLASAVSSFILLALPLQIGVGMAWPALAQPFVNLGQFALHVNDMVPAILVSGLLSPLTVTAAATGHVIDSLVSAASSGDPAEFATALVNAPATITGALLNGYDVFGTPTGGLLNPPDQWGIGGGISTVLTAIAGIANSIKTPGADRGDLLGNLPGLGGASETSAVLDSTLASTTKTVTLDVTPAKALVAAPAAVETSTPQVEKTESAPIASAVSSTEAESAVEAPTADATDAAADTDAAATEGDDATKTVTKASPKASVKAAKGQAKVSNSAKAVRDQVKSAAKKLTNGLKKDKTGPKKSAEKKAGSSSDSAKGADK</sequence>